<evidence type="ECO:0000313" key="1">
    <source>
        <dbReference type="EMBL" id="MBB6343628.1"/>
    </source>
</evidence>
<comment type="caution">
    <text evidence="1">The sequence shown here is derived from an EMBL/GenBank/DDBJ whole genome shotgun (WGS) entry which is preliminary data.</text>
</comment>
<name>A0A7X0BW21_9ACTN</name>
<dbReference type="Proteomes" id="UP000583800">
    <property type="component" value="Unassembled WGS sequence"/>
</dbReference>
<protein>
    <submittedName>
        <fullName evidence="1">Uncharacterized protein</fullName>
    </submittedName>
</protein>
<proteinExistence type="predicted"/>
<keyword evidence="2" id="KW-1185">Reference proteome</keyword>
<organism evidence="1 2">
    <name type="scientific">Nonomuraea muscovyensis</name>
    <dbReference type="NCBI Taxonomy" id="1124761"/>
    <lineage>
        <taxon>Bacteria</taxon>
        <taxon>Bacillati</taxon>
        <taxon>Actinomycetota</taxon>
        <taxon>Actinomycetes</taxon>
        <taxon>Streptosporangiales</taxon>
        <taxon>Streptosporangiaceae</taxon>
        <taxon>Nonomuraea</taxon>
    </lineage>
</organism>
<gene>
    <name evidence="1" type="ORF">FHU36_000137</name>
</gene>
<evidence type="ECO:0000313" key="2">
    <source>
        <dbReference type="Proteomes" id="UP000583800"/>
    </source>
</evidence>
<dbReference type="RefSeq" id="WP_185081875.1">
    <property type="nucleotide sequence ID" value="NZ_JACHJB010000001.1"/>
</dbReference>
<sequence length="59" mass="6336">MLGPDGIPPITDPQQAAEHPDLAAMSVMVHGRDRKVIEAFATALAETGGEHAPKYYEYA</sequence>
<reference evidence="1 2" key="1">
    <citation type="submission" date="2020-08" db="EMBL/GenBank/DDBJ databases">
        <title>Sequencing the genomes of 1000 actinobacteria strains.</title>
        <authorList>
            <person name="Klenk H.-P."/>
        </authorList>
    </citation>
    <scope>NUCLEOTIDE SEQUENCE [LARGE SCALE GENOMIC DNA]</scope>
    <source>
        <strain evidence="1 2">DSM 45913</strain>
    </source>
</reference>
<accession>A0A7X0BW21</accession>
<dbReference type="AlphaFoldDB" id="A0A7X0BW21"/>
<dbReference type="EMBL" id="JACHJB010000001">
    <property type="protein sequence ID" value="MBB6343628.1"/>
    <property type="molecule type" value="Genomic_DNA"/>
</dbReference>